<dbReference type="EMBL" id="OX458333">
    <property type="protein sequence ID" value="CAI8800185.1"/>
    <property type="molecule type" value="Genomic_DNA"/>
</dbReference>
<gene>
    <name evidence="1" type="ORF">MSZNOR_1577</name>
</gene>
<organism evidence="1 2">
    <name type="scientific">Methylocaldum szegediense</name>
    <dbReference type="NCBI Taxonomy" id="73780"/>
    <lineage>
        <taxon>Bacteria</taxon>
        <taxon>Pseudomonadati</taxon>
        <taxon>Pseudomonadota</taxon>
        <taxon>Gammaproteobacteria</taxon>
        <taxon>Methylococcales</taxon>
        <taxon>Methylococcaceae</taxon>
        <taxon>Methylocaldum</taxon>
    </lineage>
</organism>
<dbReference type="Proteomes" id="UP001162030">
    <property type="component" value="Chromosome"/>
</dbReference>
<dbReference type="RefSeq" id="WP_026610810.1">
    <property type="nucleotide sequence ID" value="NZ_OX458333.1"/>
</dbReference>
<keyword evidence="2" id="KW-1185">Reference proteome</keyword>
<sequence length="115" mass="12439">MGAKYQFFTSTKHEAIASVGLSADVGGTGDRHVGATTFSTLTPMLFFGKGMGDLPESAKYLRPLAMTGVFGAAFPIDARTSVLRPRKTGVIERESVRNPTMLHWGIALQYSLPYL</sequence>
<accession>A0ABN8X5F5</accession>
<protein>
    <submittedName>
        <fullName evidence="1">Uncharacterized protein</fullName>
    </submittedName>
</protein>
<name>A0ABN8X5F5_9GAMM</name>
<reference evidence="1 2" key="1">
    <citation type="submission" date="2023-03" db="EMBL/GenBank/DDBJ databases">
        <authorList>
            <person name="Pearce D."/>
        </authorList>
    </citation>
    <scope>NUCLEOTIDE SEQUENCE [LARGE SCALE GENOMIC DNA]</scope>
    <source>
        <strain evidence="1">Msz</strain>
    </source>
</reference>
<evidence type="ECO:0000313" key="2">
    <source>
        <dbReference type="Proteomes" id="UP001162030"/>
    </source>
</evidence>
<evidence type="ECO:0000313" key="1">
    <source>
        <dbReference type="EMBL" id="CAI8800185.1"/>
    </source>
</evidence>
<proteinExistence type="predicted"/>